<organism evidence="11 12">
    <name type="scientific">Olleya marilimosa</name>
    <dbReference type="NCBI Taxonomy" id="272164"/>
    <lineage>
        <taxon>Bacteria</taxon>
        <taxon>Pseudomonadati</taxon>
        <taxon>Bacteroidota</taxon>
        <taxon>Flavobacteriia</taxon>
        <taxon>Flavobacteriales</taxon>
        <taxon>Flavobacteriaceae</taxon>
    </lineage>
</organism>
<accession>A0ABR8LYJ0</accession>
<comment type="subcellular location">
    <subcellularLocation>
        <location evidence="1 8">Cell outer membrane</location>
        <topology evidence="1 8">Multi-pass membrane protein</topology>
    </subcellularLocation>
</comment>
<dbReference type="SUPFAM" id="SSF56935">
    <property type="entry name" value="Porins"/>
    <property type="match status" value="1"/>
</dbReference>
<evidence type="ECO:0000256" key="9">
    <source>
        <dbReference type="SAM" id="SignalP"/>
    </source>
</evidence>
<keyword evidence="7 8" id="KW-0998">Cell outer membrane</keyword>
<dbReference type="InterPro" id="IPR036942">
    <property type="entry name" value="Beta-barrel_TonB_sf"/>
</dbReference>
<dbReference type="InterPro" id="IPR023996">
    <property type="entry name" value="TonB-dep_OMP_SusC/RagA"/>
</dbReference>
<dbReference type="Gene3D" id="2.60.40.1120">
    <property type="entry name" value="Carboxypeptidase-like, regulatory domain"/>
    <property type="match status" value="1"/>
</dbReference>
<keyword evidence="12" id="KW-1185">Reference proteome</keyword>
<evidence type="ECO:0000259" key="10">
    <source>
        <dbReference type="Pfam" id="PF00593"/>
    </source>
</evidence>
<dbReference type="InterPro" id="IPR039426">
    <property type="entry name" value="TonB-dep_rcpt-like"/>
</dbReference>
<evidence type="ECO:0000256" key="1">
    <source>
        <dbReference type="ARBA" id="ARBA00004571"/>
    </source>
</evidence>
<dbReference type="Pfam" id="PF00593">
    <property type="entry name" value="TonB_dep_Rec_b-barrel"/>
    <property type="match status" value="1"/>
</dbReference>
<comment type="similarity">
    <text evidence="8">Belongs to the TonB-dependent receptor family.</text>
</comment>
<dbReference type="Gene3D" id="2.40.170.20">
    <property type="entry name" value="TonB-dependent receptor, beta-barrel domain"/>
    <property type="match status" value="1"/>
</dbReference>
<feature type="chain" id="PRO_5046266647" evidence="9">
    <location>
        <begin position="23"/>
        <end position="1020"/>
    </location>
</feature>
<reference evidence="11 12" key="1">
    <citation type="submission" date="2020-09" db="EMBL/GenBank/DDBJ databases">
        <title>Bacillus nautilus sp. nov., Chryseoglobus crepusculi sp. nov, and Psychrobacter noctis sp. nov., isolated from deep-sea sponges from the equatorial Atlantic.</title>
        <authorList>
            <person name="Stennett H.L."/>
            <person name="Williams S.E."/>
        </authorList>
    </citation>
    <scope>NUCLEOTIDE SEQUENCE [LARGE SCALE GENOMIC DNA]</scope>
    <source>
        <strain evidence="11 12">28M-24</strain>
    </source>
</reference>
<dbReference type="InterPro" id="IPR000531">
    <property type="entry name" value="Beta-barrel_TonB"/>
</dbReference>
<keyword evidence="4 8" id="KW-0812">Transmembrane</keyword>
<keyword evidence="3 8" id="KW-1134">Transmembrane beta strand</keyword>
<sequence>MKTKFSGILTLFLAFVVQLSFAQDKTVSGVVSDENGLPLPSATIVVKGTSQGTTTDFDGNYSISVTTGGVLTFSYVGYGTKEVKVGASNSINVSLEPDNALDEVVITVLGIERKADELTAATETVDAEVLTQASNPNVIQSLAGKVSGLKINTTNNGVNQSTRIVLRGNRSLTGSNEALIVIDGAISSANTLANLSPEIIASTNVIKGAGGSALYGSQGANGVIIVTTKRGTSDEKIKIDFNSSIQFESVSFLPKRQTKYGQGWNGGHVAYENGGWGPEFDGSIMPVGLAQADGSYIMAPYSAIEDNIKDFFKTGTIKQTGVSISGGDASSYALLSVNRQNTDFVVDGDELGRTNILFKAGKTIGKWELGGNVNYVNSKTSTTTSGLFTELLQTATNIPVGLFSQPLNQYHWTSYYRSPYWMRDNIRNNNESDRFNGIINLKYQINDNINVSSLSSLRTFSSNFLGYTNGYTDLLGVGGGDHSTVSNFSTNNQESKNIYNDIFLNFDYMLSDDVSLKATLGNNIQDNLSTLTSVAGSNLTIPGFYNIDNITGTPSVSNSSFRSRSYAVFASVDLGYKDFLFATLTGRNDWTSRLNSDNNSFFYPSAGLSFIPTKAFPELKGDVLNYAKISANYARVGNDRVGTYEINSTYNQVGGFPFGGLNSFGVDASVADPNLVNEFITNKEIGLNLAFFKGDRVTLNASYYVTNNTDLVTNVTSSTASGLTQSTINIGETETKGFEIDLGLTPFRTDDLRWDINFNIASDETIVKKVSDNTDEVSLGNGNADVGIFATVGEAFPLIKGTGYQRDPNGRVLIDPSTGNPLKTAEFINLGVANPDYVLGLSTSLTYKGFRLAGVFDYRTGGQFWAGTKDWLSWSGHLVESAENGRRGFIFPNSAIETSPGVYAANTNVITGGTTYANYLDYFSNEYRDVSENFVLDATAFKVRELSLSYSLNQKALDAIGFSSVRVGVNARNPFVVLPKENRGYADPEFSNTTGNAQGLSVSGQYPATRSYGLTVNLTF</sequence>
<dbReference type="InterPro" id="IPR037066">
    <property type="entry name" value="Plug_dom_sf"/>
</dbReference>
<name>A0ABR8LYJ0_9FLAO</name>
<feature type="signal peptide" evidence="9">
    <location>
        <begin position="1"/>
        <end position="22"/>
    </location>
</feature>
<dbReference type="NCBIfam" id="TIGR04056">
    <property type="entry name" value="OMP_RagA_SusC"/>
    <property type="match status" value="1"/>
</dbReference>
<evidence type="ECO:0000256" key="8">
    <source>
        <dbReference type="PROSITE-ProRule" id="PRU01360"/>
    </source>
</evidence>
<dbReference type="RefSeq" id="WP_191100510.1">
    <property type="nucleotide sequence ID" value="NZ_JACXXF010000008.1"/>
</dbReference>
<feature type="domain" description="TonB-dependent receptor-like beta-barrel" evidence="10">
    <location>
        <begin position="386"/>
        <end position="964"/>
    </location>
</feature>
<dbReference type="PROSITE" id="PS52016">
    <property type="entry name" value="TONB_DEPENDENT_REC_3"/>
    <property type="match status" value="1"/>
</dbReference>
<evidence type="ECO:0000256" key="3">
    <source>
        <dbReference type="ARBA" id="ARBA00022452"/>
    </source>
</evidence>
<dbReference type="SUPFAM" id="SSF49464">
    <property type="entry name" value="Carboxypeptidase regulatory domain-like"/>
    <property type="match status" value="1"/>
</dbReference>
<evidence type="ECO:0000256" key="2">
    <source>
        <dbReference type="ARBA" id="ARBA00022448"/>
    </source>
</evidence>
<evidence type="ECO:0000313" key="11">
    <source>
        <dbReference type="EMBL" id="MBD3864483.1"/>
    </source>
</evidence>
<dbReference type="Proteomes" id="UP000627521">
    <property type="component" value="Unassembled WGS sequence"/>
</dbReference>
<dbReference type="InterPro" id="IPR008969">
    <property type="entry name" value="CarboxyPept-like_regulatory"/>
</dbReference>
<keyword evidence="2 8" id="KW-0813">Transport</keyword>
<protein>
    <submittedName>
        <fullName evidence="11">SusC/RagA family TonB-linked outer membrane protein</fullName>
    </submittedName>
</protein>
<evidence type="ECO:0000256" key="7">
    <source>
        <dbReference type="ARBA" id="ARBA00023237"/>
    </source>
</evidence>
<keyword evidence="6 8" id="KW-0472">Membrane</keyword>
<dbReference type="Pfam" id="PF13715">
    <property type="entry name" value="CarbopepD_reg_2"/>
    <property type="match status" value="1"/>
</dbReference>
<evidence type="ECO:0000256" key="5">
    <source>
        <dbReference type="ARBA" id="ARBA00023077"/>
    </source>
</evidence>
<comment type="caution">
    <text evidence="11">The sequence shown here is derived from an EMBL/GenBank/DDBJ whole genome shotgun (WGS) entry which is preliminary data.</text>
</comment>
<keyword evidence="5" id="KW-0798">TonB box</keyword>
<evidence type="ECO:0000256" key="6">
    <source>
        <dbReference type="ARBA" id="ARBA00023136"/>
    </source>
</evidence>
<evidence type="ECO:0000313" key="12">
    <source>
        <dbReference type="Proteomes" id="UP000627521"/>
    </source>
</evidence>
<gene>
    <name evidence="11" type="ORF">IEG06_13580</name>
</gene>
<dbReference type="EMBL" id="JACXXH010000008">
    <property type="protein sequence ID" value="MBD3864483.1"/>
    <property type="molecule type" value="Genomic_DNA"/>
</dbReference>
<evidence type="ECO:0000256" key="4">
    <source>
        <dbReference type="ARBA" id="ARBA00022692"/>
    </source>
</evidence>
<keyword evidence="9" id="KW-0732">Signal</keyword>
<dbReference type="Gene3D" id="2.170.130.10">
    <property type="entry name" value="TonB-dependent receptor, plug domain"/>
    <property type="match status" value="1"/>
</dbReference>
<proteinExistence type="inferred from homology"/>